<comment type="similarity">
    <text evidence="2">Belongs to the paxM FAD-dependent monooxygenase family.</text>
</comment>
<dbReference type="Proteomes" id="UP001215712">
    <property type="component" value="Unassembled WGS sequence"/>
</dbReference>
<evidence type="ECO:0000256" key="5">
    <source>
        <dbReference type="ARBA" id="ARBA00022827"/>
    </source>
</evidence>
<keyword evidence="8" id="KW-0472">Membrane</keyword>
<dbReference type="GO" id="GO:0071949">
    <property type="term" value="F:FAD binding"/>
    <property type="evidence" value="ECO:0007669"/>
    <property type="project" value="InterPro"/>
</dbReference>
<keyword evidence="7" id="KW-0560">Oxidoreductase</keyword>
<dbReference type="InterPro" id="IPR002938">
    <property type="entry name" value="FAD-bd"/>
</dbReference>
<feature type="domain" description="FAD-binding" evidence="9">
    <location>
        <begin position="118"/>
        <end position="302"/>
    </location>
</feature>
<accession>A0AAD6HLJ4</accession>
<comment type="caution">
    <text evidence="10">The sequence shown here is derived from an EMBL/GenBank/DDBJ whole genome shotgun (WGS) entry which is preliminary data.</text>
</comment>
<dbReference type="SUPFAM" id="SSF51905">
    <property type="entry name" value="FAD/NAD(P)-binding domain"/>
    <property type="match status" value="1"/>
</dbReference>
<proteinExistence type="inferred from homology"/>
<protein>
    <submittedName>
        <fullName evidence="10">Monooxygenase</fullName>
    </submittedName>
</protein>
<keyword evidence="3" id="KW-0285">Flavoprotein</keyword>
<dbReference type="PANTHER" id="PTHR47356">
    <property type="entry name" value="FAD-DEPENDENT MONOOXYGENASE ASQG-RELATED"/>
    <property type="match status" value="1"/>
</dbReference>
<keyword evidence="4" id="KW-0812">Transmembrane</keyword>
<reference evidence="10" key="1">
    <citation type="journal article" date="2023" name="IMA Fungus">
        <title>Comparative genomic study of the Penicillium genus elucidates a diverse pangenome and 15 lateral gene transfer events.</title>
        <authorList>
            <person name="Petersen C."/>
            <person name="Sorensen T."/>
            <person name="Nielsen M.R."/>
            <person name="Sondergaard T.E."/>
            <person name="Sorensen J.L."/>
            <person name="Fitzpatrick D.A."/>
            <person name="Frisvad J.C."/>
            <person name="Nielsen K.L."/>
        </authorList>
    </citation>
    <scope>NUCLEOTIDE SEQUENCE</scope>
    <source>
        <strain evidence="10">IBT 17514</strain>
    </source>
</reference>
<evidence type="ECO:0000256" key="2">
    <source>
        <dbReference type="ARBA" id="ARBA00007992"/>
    </source>
</evidence>
<dbReference type="EMBL" id="JAQJAN010000007">
    <property type="protein sequence ID" value="KAJ5726862.1"/>
    <property type="molecule type" value="Genomic_DNA"/>
</dbReference>
<sequence length="402" mass="44736">MSPLRPCKVIISGGGVAGLALAVALDKIGVDYQLLEAYPDIAPKLGFYEELKSICPPLSNFGFRGPNGELLSSSDNNWDPVSLCKDSDKSKVLTGKRIKSIENTEDGALVTTTDGSVFFGDMVIGTDGVHSSVRKAIVRHAKERGLGPEYTEEDKVSSDFACIYGVSPKLEGLPENCLEFRFNRGSSTLIGNGPPDRTFYEIPQLSEDDLEKVVKEHWDEYVTSDMQLSKFYETRTEALYTSMHEFVFSKWHLDRMLILGDAAHQMTSILAQGGAQAVESIACFANALTRVLSNKSKTGRLSAREIQEMFEQIQGVRHSRVKSMVESSNKRQLRDAMVTPELEDLTLNKFPKLVPGIILERWDETFKSAVLLDMIPVPEALNASWLYRQSHETETNILRSSL</sequence>
<dbReference type="InterPro" id="IPR036188">
    <property type="entry name" value="FAD/NAD-bd_sf"/>
</dbReference>
<keyword evidence="5" id="KW-0274">FAD</keyword>
<dbReference type="InterPro" id="IPR050562">
    <property type="entry name" value="FAD_mOase_fung"/>
</dbReference>
<name>A0AAD6HLJ4_9EURO</name>
<evidence type="ECO:0000256" key="8">
    <source>
        <dbReference type="ARBA" id="ARBA00023136"/>
    </source>
</evidence>
<evidence type="ECO:0000259" key="9">
    <source>
        <dbReference type="Pfam" id="PF01494"/>
    </source>
</evidence>
<evidence type="ECO:0000256" key="1">
    <source>
        <dbReference type="ARBA" id="ARBA00004370"/>
    </source>
</evidence>
<keyword evidence="6" id="KW-1133">Transmembrane helix</keyword>
<comment type="subcellular location">
    <subcellularLocation>
        <location evidence="1">Membrane</location>
    </subcellularLocation>
</comment>
<evidence type="ECO:0000256" key="4">
    <source>
        <dbReference type="ARBA" id="ARBA00022692"/>
    </source>
</evidence>
<organism evidence="10 11">
    <name type="scientific">Penicillium malachiteum</name>
    <dbReference type="NCBI Taxonomy" id="1324776"/>
    <lineage>
        <taxon>Eukaryota</taxon>
        <taxon>Fungi</taxon>
        <taxon>Dikarya</taxon>
        <taxon>Ascomycota</taxon>
        <taxon>Pezizomycotina</taxon>
        <taxon>Eurotiomycetes</taxon>
        <taxon>Eurotiomycetidae</taxon>
        <taxon>Eurotiales</taxon>
        <taxon>Aspergillaceae</taxon>
        <taxon>Penicillium</taxon>
    </lineage>
</organism>
<keyword evidence="11" id="KW-1185">Reference proteome</keyword>
<reference evidence="10" key="2">
    <citation type="submission" date="2023-01" db="EMBL/GenBank/DDBJ databases">
        <authorList>
            <person name="Petersen C."/>
        </authorList>
    </citation>
    <scope>NUCLEOTIDE SEQUENCE</scope>
    <source>
        <strain evidence="10">IBT 17514</strain>
    </source>
</reference>
<dbReference type="Gene3D" id="3.50.50.60">
    <property type="entry name" value="FAD/NAD(P)-binding domain"/>
    <property type="match status" value="1"/>
</dbReference>
<dbReference type="AlphaFoldDB" id="A0AAD6HLJ4"/>
<dbReference type="Pfam" id="PF01494">
    <property type="entry name" value="FAD_binding_3"/>
    <property type="match status" value="1"/>
</dbReference>
<evidence type="ECO:0000256" key="3">
    <source>
        <dbReference type="ARBA" id="ARBA00022630"/>
    </source>
</evidence>
<dbReference type="PRINTS" id="PR00420">
    <property type="entry name" value="RNGMNOXGNASE"/>
</dbReference>
<dbReference type="GO" id="GO:0016020">
    <property type="term" value="C:membrane"/>
    <property type="evidence" value="ECO:0007669"/>
    <property type="project" value="UniProtKB-SubCell"/>
</dbReference>
<evidence type="ECO:0000256" key="6">
    <source>
        <dbReference type="ARBA" id="ARBA00022989"/>
    </source>
</evidence>
<dbReference type="GO" id="GO:0004497">
    <property type="term" value="F:monooxygenase activity"/>
    <property type="evidence" value="ECO:0007669"/>
    <property type="project" value="UniProtKB-KW"/>
</dbReference>
<gene>
    <name evidence="10" type="ORF">N7493_005889</name>
</gene>
<evidence type="ECO:0000313" key="10">
    <source>
        <dbReference type="EMBL" id="KAJ5726862.1"/>
    </source>
</evidence>
<evidence type="ECO:0000313" key="11">
    <source>
        <dbReference type="Proteomes" id="UP001215712"/>
    </source>
</evidence>
<dbReference type="PANTHER" id="PTHR47356:SF2">
    <property type="entry name" value="FAD-BINDING DOMAIN-CONTAINING PROTEIN-RELATED"/>
    <property type="match status" value="1"/>
</dbReference>
<keyword evidence="10" id="KW-0503">Monooxygenase</keyword>
<evidence type="ECO:0000256" key="7">
    <source>
        <dbReference type="ARBA" id="ARBA00023002"/>
    </source>
</evidence>